<protein>
    <submittedName>
        <fullName evidence="1">Uncharacterized protein</fullName>
    </submittedName>
</protein>
<reference evidence="1 2" key="1">
    <citation type="submission" date="2014-04" db="EMBL/GenBank/DDBJ databases">
        <authorList>
            <consortium name="DOE Joint Genome Institute"/>
            <person name="Kuo A."/>
            <person name="Kohler A."/>
            <person name="Nagy L.G."/>
            <person name="Floudas D."/>
            <person name="Copeland A."/>
            <person name="Barry K.W."/>
            <person name="Cichocki N."/>
            <person name="Veneault-Fourrey C."/>
            <person name="LaButti K."/>
            <person name="Lindquist E.A."/>
            <person name="Lipzen A."/>
            <person name="Lundell T."/>
            <person name="Morin E."/>
            <person name="Murat C."/>
            <person name="Sun H."/>
            <person name="Tunlid A."/>
            <person name="Henrissat B."/>
            <person name="Grigoriev I.V."/>
            <person name="Hibbett D.S."/>
            <person name="Martin F."/>
            <person name="Nordberg H.P."/>
            <person name="Cantor M.N."/>
            <person name="Hua S.X."/>
        </authorList>
    </citation>
    <scope>NUCLEOTIDE SEQUENCE [LARGE SCALE GENOMIC DNA]</scope>
    <source>
        <strain evidence="1 2">Foug A</strain>
    </source>
</reference>
<accession>A0A0C3B091</accession>
<sequence length="138" mass="15097">MLALAEKGEWKCGSICNLDAGNLRGHLISRRVYDNLLPSRSNDDLIQVPGNIGKMSTYNYVSPIADPFVQMAGVRTSRSRTNALVTSAFACEFGATDGKNYVSKRTPTRSSNSQRRGNHIWACLGSRDAGSSIVRFPQ</sequence>
<proteinExistence type="predicted"/>
<keyword evidence="2" id="KW-1185">Reference proteome</keyword>
<evidence type="ECO:0000313" key="2">
    <source>
        <dbReference type="Proteomes" id="UP000053989"/>
    </source>
</evidence>
<dbReference type="Proteomes" id="UP000053989">
    <property type="component" value="Unassembled WGS sequence"/>
</dbReference>
<reference evidence="2" key="2">
    <citation type="submission" date="2015-01" db="EMBL/GenBank/DDBJ databases">
        <title>Evolutionary Origins and Diversification of the Mycorrhizal Mutualists.</title>
        <authorList>
            <consortium name="DOE Joint Genome Institute"/>
            <consortium name="Mycorrhizal Genomics Consortium"/>
            <person name="Kohler A."/>
            <person name="Kuo A."/>
            <person name="Nagy L.G."/>
            <person name="Floudas D."/>
            <person name="Copeland A."/>
            <person name="Barry K.W."/>
            <person name="Cichocki N."/>
            <person name="Veneault-Fourrey C."/>
            <person name="LaButti K."/>
            <person name="Lindquist E.A."/>
            <person name="Lipzen A."/>
            <person name="Lundell T."/>
            <person name="Morin E."/>
            <person name="Murat C."/>
            <person name="Riley R."/>
            <person name="Ohm R."/>
            <person name="Sun H."/>
            <person name="Tunlid A."/>
            <person name="Henrissat B."/>
            <person name="Grigoriev I.V."/>
            <person name="Hibbett D.S."/>
            <person name="Martin F."/>
        </authorList>
    </citation>
    <scope>NUCLEOTIDE SEQUENCE [LARGE SCALE GENOMIC DNA]</scope>
    <source>
        <strain evidence="2">Foug A</strain>
    </source>
</reference>
<dbReference type="HOGENOM" id="CLU_1856468_0_0_1"/>
<name>A0A0C3B091_9AGAM</name>
<evidence type="ECO:0000313" key="1">
    <source>
        <dbReference type="EMBL" id="KIM70662.1"/>
    </source>
</evidence>
<dbReference type="AlphaFoldDB" id="A0A0C3B091"/>
<organism evidence="1 2">
    <name type="scientific">Scleroderma citrinum Foug A</name>
    <dbReference type="NCBI Taxonomy" id="1036808"/>
    <lineage>
        <taxon>Eukaryota</taxon>
        <taxon>Fungi</taxon>
        <taxon>Dikarya</taxon>
        <taxon>Basidiomycota</taxon>
        <taxon>Agaricomycotina</taxon>
        <taxon>Agaricomycetes</taxon>
        <taxon>Agaricomycetidae</taxon>
        <taxon>Boletales</taxon>
        <taxon>Sclerodermatineae</taxon>
        <taxon>Sclerodermataceae</taxon>
        <taxon>Scleroderma</taxon>
    </lineage>
</organism>
<dbReference type="InParanoid" id="A0A0C3B091"/>
<dbReference type="EMBL" id="KN822004">
    <property type="protein sequence ID" value="KIM70662.1"/>
    <property type="molecule type" value="Genomic_DNA"/>
</dbReference>
<gene>
    <name evidence="1" type="ORF">SCLCIDRAFT_1206800</name>
</gene>